<protein>
    <submittedName>
        <fullName evidence="2">Uncharacterized protein</fullName>
    </submittedName>
</protein>
<feature type="region of interest" description="Disordered" evidence="1">
    <location>
        <begin position="711"/>
        <end position="743"/>
    </location>
</feature>
<dbReference type="InParanoid" id="A0A4S2MZ21"/>
<reference evidence="2 3" key="1">
    <citation type="submission" date="2019-04" db="EMBL/GenBank/DDBJ databases">
        <title>Comparative genomics and transcriptomics to analyze fruiting body development in filamentous ascomycetes.</title>
        <authorList>
            <consortium name="DOE Joint Genome Institute"/>
            <person name="Lutkenhaus R."/>
            <person name="Traeger S."/>
            <person name="Breuer J."/>
            <person name="Kuo A."/>
            <person name="Lipzen A."/>
            <person name="Pangilinan J."/>
            <person name="Dilworth D."/>
            <person name="Sandor L."/>
            <person name="Poggeler S."/>
            <person name="Barry K."/>
            <person name="Grigoriev I.V."/>
            <person name="Nowrousian M."/>
        </authorList>
    </citation>
    <scope>NUCLEOTIDE SEQUENCE [LARGE SCALE GENOMIC DNA]</scope>
    <source>
        <strain evidence="2 3">CBS 389.68</strain>
    </source>
</reference>
<proteinExistence type="predicted"/>
<dbReference type="AlphaFoldDB" id="A0A4S2MZ21"/>
<feature type="compositionally biased region" description="Basic and acidic residues" evidence="1">
    <location>
        <begin position="62"/>
        <end position="71"/>
    </location>
</feature>
<evidence type="ECO:0000313" key="2">
    <source>
        <dbReference type="EMBL" id="TGZ82042.1"/>
    </source>
</evidence>
<keyword evidence="3" id="KW-1185">Reference proteome</keyword>
<sequence>MSTTAYTAVRPAKSSSSASKIPKSPWTTARCHRLIRPLTAKLRALETITQTLPSTTVSVGPTKEKEYKIDPAELPYKPSEDPSRPGQGRRRRLRPSNKDRDLFVGASTSRTTVRRTYSGVHSRSSRTPNTTVPSTTTTQAVENTPAPDLATADRSKSHEATLSQQLLTELQPFIHPSVFAIYIGITTALETLLLSTASTTNSGPRPLTVLAARKIAHCILATSSVDGDDVWYDHASQVGASGEYLREIVRWHGIELIREAIRFNFMGTQKNGLGLASVLVGLCKQHGATEEAESLLKSMFELRPLSTNSHDPAFATLMMFWKDDRDALMRIIGENMVSEGTPVALGNPAINSLLKDALADIEFHEPSRQLITRAFESAFAIWGERHIETARLRRKEENRRKGSRLSSHRSEDVNNPRSTKSPPPLPASIGGRAETMALDMIESIVLLSLNTQNTAASAILSNLAKGFTMQSGIARKMAEEAWETSYPIAAKVLINAQAVSRVDDISFNNSIIRELSRSLSDICDASGKEGLQSVGEYIARCYIQVYDHSTGKSKLDNDELKLLVYRLLSAISTVSFMPVTPFAASTTLITFTPASASPLAHHHPATATTLTSSDDISKADRYYVSRLALNIALEFSALQNRPSWTKWVQKIERQVLGLKLQTPAPKQGPYAEYGKTVVEGKKMEVDEKKKRKGWRWEEGISEWVAVGYTPGKNAGHKDKAKGRISNTTDGERPMPVSTPGQTRRAGAGVFLGIRIPTIESTKKKEYASIAPCPPSSSPVRTPCRGKGGYYAGFKDDDVFTTPARLTGAPGRSKDEDDMNVDMSYSQLSGTAGDESDTGISSVNDEEVQKPQLQRQGHINSAGHGLPEAEYSSSDEKSDSEKGSDYYAPTPIKPLRSVRRSPRSVARIRRCLNNPIFGSVKRSIKNSMLPMETSVKVKRKRTSDISDDESSEGDMASDVDMDIVESDETDLNAASSSEEHGDDYDRDGDERSSSSHRKKRARTSTSTPIATSTSSRSHPLQELSINNSSHYLRERPQKKMPLRHSPRKTAQKRISYVEPDDEVSALEEGNGMEIPEESEDELAVEVNHVSSFKGAVGTVAARRARRKRGLVMMRGR</sequence>
<dbReference type="OrthoDB" id="4159838at2759"/>
<feature type="compositionally biased region" description="Low complexity" evidence="1">
    <location>
        <begin position="1002"/>
        <end position="1016"/>
    </location>
</feature>
<dbReference type="Proteomes" id="UP000298138">
    <property type="component" value="Unassembled WGS sequence"/>
</dbReference>
<feature type="compositionally biased region" description="Low complexity" evidence="1">
    <location>
        <begin position="125"/>
        <end position="138"/>
    </location>
</feature>
<feature type="compositionally biased region" description="Basic and acidic residues" evidence="1">
    <location>
        <begin position="873"/>
        <end position="883"/>
    </location>
</feature>
<feature type="compositionally biased region" description="Low complexity" evidence="1">
    <location>
        <begin position="11"/>
        <end position="24"/>
    </location>
</feature>
<dbReference type="EMBL" id="ML220116">
    <property type="protein sequence ID" value="TGZ82042.1"/>
    <property type="molecule type" value="Genomic_DNA"/>
</dbReference>
<feature type="region of interest" description="Disordered" evidence="1">
    <location>
        <begin position="55"/>
        <end position="157"/>
    </location>
</feature>
<feature type="region of interest" description="Disordered" evidence="1">
    <location>
        <begin position="393"/>
        <end position="430"/>
    </location>
</feature>
<accession>A0A4S2MZ21</accession>
<evidence type="ECO:0000313" key="3">
    <source>
        <dbReference type="Proteomes" id="UP000298138"/>
    </source>
</evidence>
<organism evidence="2 3">
    <name type="scientific">Ascodesmis nigricans</name>
    <dbReference type="NCBI Taxonomy" id="341454"/>
    <lineage>
        <taxon>Eukaryota</taxon>
        <taxon>Fungi</taxon>
        <taxon>Dikarya</taxon>
        <taxon>Ascomycota</taxon>
        <taxon>Pezizomycotina</taxon>
        <taxon>Pezizomycetes</taxon>
        <taxon>Pezizales</taxon>
        <taxon>Ascodesmidaceae</taxon>
        <taxon>Ascodesmis</taxon>
    </lineage>
</organism>
<gene>
    <name evidence="2" type="ORF">EX30DRAFT_213573</name>
</gene>
<feature type="compositionally biased region" description="Basic residues" evidence="1">
    <location>
        <begin position="1037"/>
        <end position="1050"/>
    </location>
</feature>
<evidence type="ECO:0000256" key="1">
    <source>
        <dbReference type="SAM" id="MobiDB-lite"/>
    </source>
</evidence>
<feature type="region of interest" description="Disordered" evidence="1">
    <location>
        <begin position="930"/>
        <end position="1054"/>
    </location>
</feature>
<feature type="compositionally biased region" description="Acidic residues" evidence="1">
    <location>
        <begin position="944"/>
        <end position="969"/>
    </location>
</feature>
<feature type="region of interest" description="Disordered" evidence="1">
    <location>
        <begin position="1"/>
        <end position="24"/>
    </location>
</feature>
<feature type="compositionally biased region" description="Low complexity" evidence="1">
    <location>
        <begin position="107"/>
        <end position="118"/>
    </location>
</feature>
<name>A0A4S2MZ21_9PEZI</name>
<feature type="region of interest" description="Disordered" evidence="1">
    <location>
        <begin position="799"/>
        <end position="903"/>
    </location>
</feature>